<evidence type="ECO:0000313" key="4">
    <source>
        <dbReference type="Proteomes" id="UP000267268"/>
    </source>
</evidence>
<evidence type="ECO:0000256" key="2">
    <source>
        <dbReference type="SAM" id="SignalP"/>
    </source>
</evidence>
<gene>
    <name evidence="3" type="ORF">EI427_14480</name>
</gene>
<dbReference type="InterPro" id="IPR003423">
    <property type="entry name" value="OMP_efflux"/>
</dbReference>
<dbReference type="AlphaFoldDB" id="A0A3Q9FQ19"/>
<dbReference type="SUPFAM" id="SSF56954">
    <property type="entry name" value="Outer membrane efflux proteins (OEP)"/>
    <property type="match status" value="1"/>
</dbReference>
<feature type="chain" id="PRO_5018685359" evidence="2">
    <location>
        <begin position="20"/>
        <end position="423"/>
    </location>
</feature>
<dbReference type="PANTHER" id="PTHR30203">
    <property type="entry name" value="OUTER MEMBRANE CATION EFFLUX PROTEIN"/>
    <property type="match status" value="1"/>
</dbReference>
<dbReference type="Proteomes" id="UP000267268">
    <property type="component" value="Chromosome 1"/>
</dbReference>
<sequence>MYKILVGLLVVFCINLANAQEQSTMDSLSISIPQSEELFLKNNLSLIAEKQNIDIAKAEIIQAKAWPNPEVGFELAMYDNEDQQWFRTDSEAQRVFEITQMIETAGKRKKRTNIAKIEAEISEYEFYNTLRELRTDLRNQLVELYYAQKKAESYLIAIEPVEKLVEVYKEQSSKGNVSIAEVVRLKALLLDSRKGWLDIVQDAADIEANIKVLLNLQPNVHLKITIPSIAPSTSLPDPELWVTLAQEHRFDFKIENIRMKQSAESLALAKAEAVPDLHIGTMYDRRGAHQADYWALQIAFDLPVWDRNKGGIQAAKIIQEQQQVKLNEAEKNLQIDIYTSAQKLRQVNTLYEQLDPELSDEMEAVMIAVTKSYQNKQLSLIEFIDFFESYRDNLGQWYDTEQTLFSAQENVNYTVGKDIYPIQ</sequence>
<dbReference type="RefSeq" id="WP_126615848.1">
    <property type="nucleotide sequence ID" value="NZ_CP034562.1"/>
</dbReference>
<dbReference type="PANTHER" id="PTHR30203:SF23">
    <property type="entry name" value="OUTER MEMBRANE EFFLUX PROTEIN"/>
    <property type="match status" value="1"/>
</dbReference>
<organism evidence="3 4">
    <name type="scientific">Flammeovirga pectinis</name>
    <dbReference type="NCBI Taxonomy" id="2494373"/>
    <lineage>
        <taxon>Bacteria</taxon>
        <taxon>Pseudomonadati</taxon>
        <taxon>Bacteroidota</taxon>
        <taxon>Cytophagia</taxon>
        <taxon>Cytophagales</taxon>
        <taxon>Flammeovirgaceae</taxon>
        <taxon>Flammeovirga</taxon>
    </lineage>
</organism>
<dbReference type="OrthoDB" id="9791261at2"/>
<name>A0A3Q9FQ19_9BACT</name>
<accession>A0A3Q9FQ19</accession>
<evidence type="ECO:0000256" key="1">
    <source>
        <dbReference type="ARBA" id="ARBA00007613"/>
    </source>
</evidence>
<proteinExistence type="inferred from homology"/>
<reference evidence="3 4" key="1">
    <citation type="submission" date="2018-12" db="EMBL/GenBank/DDBJ databases">
        <title>Flammeovirga pectinis sp. nov., isolated from the gut of the Korean scallop, Patinopecten yessoensis.</title>
        <authorList>
            <person name="Bae J.-W."/>
            <person name="Jeong Y.-S."/>
            <person name="Kang W."/>
        </authorList>
    </citation>
    <scope>NUCLEOTIDE SEQUENCE [LARGE SCALE GENOMIC DNA]</scope>
    <source>
        <strain evidence="3 4">L12M1</strain>
    </source>
</reference>
<keyword evidence="2" id="KW-0732">Signal</keyword>
<dbReference type="Pfam" id="PF02321">
    <property type="entry name" value="OEP"/>
    <property type="match status" value="1"/>
</dbReference>
<dbReference type="InterPro" id="IPR010131">
    <property type="entry name" value="MdtP/NodT-like"/>
</dbReference>
<protein>
    <submittedName>
        <fullName evidence="3">TolC family protein</fullName>
    </submittedName>
</protein>
<comment type="similarity">
    <text evidence="1">Belongs to the outer membrane factor (OMF) (TC 1.B.17) family.</text>
</comment>
<keyword evidence="4" id="KW-1185">Reference proteome</keyword>
<dbReference type="Gene3D" id="1.20.1600.10">
    <property type="entry name" value="Outer membrane efflux proteins (OEP)"/>
    <property type="match status" value="1"/>
</dbReference>
<dbReference type="EMBL" id="CP034562">
    <property type="protein sequence ID" value="AZQ63393.1"/>
    <property type="molecule type" value="Genomic_DNA"/>
</dbReference>
<evidence type="ECO:0000313" key="3">
    <source>
        <dbReference type="EMBL" id="AZQ63393.1"/>
    </source>
</evidence>
<dbReference type="KEGG" id="fll:EI427_14480"/>
<dbReference type="GO" id="GO:0015562">
    <property type="term" value="F:efflux transmembrane transporter activity"/>
    <property type="evidence" value="ECO:0007669"/>
    <property type="project" value="InterPro"/>
</dbReference>
<feature type="signal peptide" evidence="2">
    <location>
        <begin position="1"/>
        <end position="19"/>
    </location>
</feature>